<sequence>MPGGLEKACYQCILKIASNACSVLVLSALPALLLSMAFTGVSPAVRLQQDEAASVQGHGDR</sequence>
<proteinExistence type="predicted"/>
<dbReference type="Ensembl" id="ENSAMET00000047259.1">
    <property type="protein sequence ID" value="ENSAMEP00000034627.1"/>
    <property type="gene ID" value="ENSAMEG00000025678.1"/>
</dbReference>
<keyword evidence="1" id="KW-0472">Membrane</keyword>
<keyword evidence="1" id="KW-1133">Transmembrane helix</keyword>
<reference evidence="2" key="2">
    <citation type="submission" date="2025-08" db="UniProtKB">
        <authorList>
            <consortium name="Ensembl"/>
        </authorList>
    </citation>
    <scope>IDENTIFICATION</scope>
</reference>
<evidence type="ECO:0000256" key="1">
    <source>
        <dbReference type="SAM" id="Phobius"/>
    </source>
</evidence>
<evidence type="ECO:0000313" key="3">
    <source>
        <dbReference type="Proteomes" id="UP000008912"/>
    </source>
</evidence>
<name>A0A7N5K402_AILME</name>
<dbReference type="AlphaFoldDB" id="A0A7N5K402"/>
<gene>
    <name evidence="2" type="primary">TMEM272</name>
</gene>
<evidence type="ECO:0000313" key="2">
    <source>
        <dbReference type="Ensembl" id="ENSAMEP00000034627.1"/>
    </source>
</evidence>
<keyword evidence="3" id="KW-1185">Reference proteome</keyword>
<dbReference type="GeneTree" id="ENSGT01120000271941"/>
<reference evidence="2 3" key="1">
    <citation type="journal article" date="2010" name="Nature">
        <title>The sequence and de novo assembly of the giant panda genome.</title>
        <authorList>
            <person name="Li R."/>
            <person name="Fan W."/>
            <person name="Tian G."/>
            <person name="Zhu H."/>
            <person name="He L."/>
            <person name="Cai J."/>
            <person name="Huang Q."/>
            <person name="Cai Q."/>
            <person name="Li B."/>
            <person name="Bai Y."/>
            <person name="Zhang Z."/>
            <person name="Zhang Y."/>
            <person name="Wang W."/>
            <person name="Li J."/>
            <person name="Wei F."/>
            <person name="Li H."/>
            <person name="Jian M."/>
            <person name="Li J."/>
            <person name="Zhang Z."/>
            <person name="Nielsen R."/>
            <person name="Li D."/>
            <person name="Gu W."/>
            <person name="Yang Z."/>
            <person name="Xuan Z."/>
            <person name="Ryder O.A."/>
            <person name="Leung F.C."/>
            <person name="Zhou Y."/>
            <person name="Cao J."/>
            <person name="Sun X."/>
            <person name="Fu Y."/>
            <person name="Fang X."/>
            <person name="Guo X."/>
            <person name="Wang B."/>
            <person name="Hou R."/>
            <person name="Shen F."/>
            <person name="Mu B."/>
            <person name="Ni P."/>
            <person name="Lin R."/>
            <person name="Qian W."/>
            <person name="Wang G."/>
            <person name="Yu C."/>
            <person name="Nie W."/>
            <person name="Wang J."/>
            <person name="Wu Z."/>
            <person name="Liang H."/>
            <person name="Min J."/>
            <person name="Wu Q."/>
            <person name="Cheng S."/>
            <person name="Ruan J."/>
            <person name="Wang M."/>
            <person name="Shi Z."/>
            <person name="Wen M."/>
            <person name="Liu B."/>
            <person name="Ren X."/>
            <person name="Zheng H."/>
            <person name="Dong D."/>
            <person name="Cook K."/>
            <person name="Shan G."/>
            <person name="Zhang H."/>
            <person name="Kosiol C."/>
            <person name="Xie X."/>
            <person name="Lu Z."/>
            <person name="Zheng H."/>
            <person name="Li Y."/>
            <person name="Steiner C.C."/>
            <person name="Lam T.T."/>
            <person name="Lin S."/>
            <person name="Zhang Q."/>
            <person name="Li G."/>
            <person name="Tian J."/>
            <person name="Gong T."/>
            <person name="Liu H."/>
            <person name="Zhang D."/>
            <person name="Fang L."/>
            <person name="Ye C."/>
            <person name="Zhang J."/>
            <person name="Hu W."/>
            <person name="Xu A."/>
            <person name="Ren Y."/>
            <person name="Zhang G."/>
            <person name="Bruford M.W."/>
            <person name="Li Q."/>
            <person name="Ma L."/>
            <person name="Guo Y."/>
            <person name="An N."/>
            <person name="Hu Y."/>
            <person name="Zheng Y."/>
            <person name="Shi Y."/>
            <person name="Li Z."/>
            <person name="Liu Q."/>
            <person name="Chen Y."/>
            <person name="Zhao J."/>
            <person name="Qu N."/>
            <person name="Zhao S."/>
            <person name="Tian F."/>
            <person name="Wang X."/>
            <person name="Wang H."/>
            <person name="Xu L."/>
            <person name="Liu X."/>
            <person name="Vinar T."/>
            <person name="Wang Y."/>
            <person name="Lam T.W."/>
            <person name="Yiu S.M."/>
            <person name="Liu S."/>
            <person name="Zhang H."/>
            <person name="Li D."/>
            <person name="Huang Y."/>
            <person name="Wang X."/>
            <person name="Yang G."/>
            <person name="Jiang Z."/>
            <person name="Wang J."/>
            <person name="Qin N."/>
            <person name="Li L."/>
            <person name="Li J."/>
            <person name="Bolund L."/>
            <person name="Kristiansen K."/>
            <person name="Wong G.K."/>
            <person name="Olson M."/>
            <person name="Zhang X."/>
            <person name="Li S."/>
            <person name="Yang H."/>
            <person name="Wang J."/>
            <person name="Wang J."/>
        </authorList>
    </citation>
    <scope>NUCLEOTIDE SEQUENCE [LARGE SCALE GENOMIC DNA]</scope>
</reference>
<keyword evidence="1" id="KW-0812">Transmembrane</keyword>
<feature type="transmembrane region" description="Helical" evidence="1">
    <location>
        <begin position="12"/>
        <end position="38"/>
    </location>
</feature>
<dbReference type="Proteomes" id="UP000008912">
    <property type="component" value="Unassembled WGS sequence"/>
</dbReference>
<protein>
    <submittedName>
        <fullName evidence="2">Transmembrane protein 272</fullName>
    </submittedName>
</protein>
<reference evidence="2" key="3">
    <citation type="submission" date="2025-09" db="UniProtKB">
        <authorList>
            <consortium name="Ensembl"/>
        </authorList>
    </citation>
    <scope>IDENTIFICATION</scope>
</reference>
<organism evidence="2 3">
    <name type="scientific">Ailuropoda melanoleuca</name>
    <name type="common">Giant panda</name>
    <dbReference type="NCBI Taxonomy" id="9646"/>
    <lineage>
        <taxon>Eukaryota</taxon>
        <taxon>Metazoa</taxon>
        <taxon>Chordata</taxon>
        <taxon>Craniata</taxon>
        <taxon>Vertebrata</taxon>
        <taxon>Euteleostomi</taxon>
        <taxon>Mammalia</taxon>
        <taxon>Eutheria</taxon>
        <taxon>Laurasiatheria</taxon>
        <taxon>Carnivora</taxon>
        <taxon>Caniformia</taxon>
        <taxon>Ursidae</taxon>
        <taxon>Ailuropoda</taxon>
    </lineage>
</organism>
<accession>A0A7N5K402</accession>